<keyword evidence="9 13" id="KW-0472">Membrane</keyword>
<dbReference type="Pfam" id="PF19300">
    <property type="entry name" value="BPD_transp_1_N"/>
    <property type="match status" value="1"/>
</dbReference>
<keyword evidence="3" id="KW-1003">Cell membrane</keyword>
<evidence type="ECO:0000256" key="6">
    <source>
        <dbReference type="ARBA" id="ARBA00022989"/>
    </source>
</evidence>
<keyword evidence="8" id="KW-0921">Nickel transport</keyword>
<gene>
    <name evidence="15" type="ORF">H8S54_03740</name>
</gene>
<feature type="transmembrane region" description="Helical" evidence="13">
    <location>
        <begin position="176"/>
        <end position="193"/>
    </location>
</feature>
<keyword evidence="4" id="KW-0533">Nickel</keyword>
<dbReference type="GO" id="GO:0005886">
    <property type="term" value="C:plasma membrane"/>
    <property type="evidence" value="ECO:0007669"/>
    <property type="project" value="UniProtKB-SubCell"/>
</dbReference>
<evidence type="ECO:0000256" key="13">
    <source>
        <dbReference type="RuleBase" id="RU363032"/>
    </source>
</evidence>
<feature type="transmembrane region" description="Helical" evidence="13">
    <location>
        <begin position="138"/>
        <end position="164"/>
    </location>
</feature>
<comment type="similarity">
    <text evidence="10">Belongs to the binding-protein-dependent transport system permease family. OppBC subfamily.</text>
</comment>
<evidence type="ECO:0000256" key="3">
    <source>
        <dbReference type="ARBA" id="ARBA00022475"/>
    </source>
</evidence>
<dbReference type="GO" id="GO:0015099">
    <property type="term" value="F:nickel cation transmembrane transporter activity"/>
    <property type="evidence" value="ECO:0007669"/>
    <property type="project" value="InterPro"/>
</dbReference>
<organism evidence="15 16">
    <name type="scientific">Blautia segnis</name>
    <dbReference type="NCBI Taxonomy" id="2763030"/>
    <lineage>
        <taxon>Bacteria</taxon>
        <taxon>Bacillati</taxon>
        <taxon>Bacillota</taxon>
        <taxon>Clostridia</taxon>
        <taxon>Lachnospirales</taxon>
        <taxon>Lachnospiraceae</taxon>
        <taxon>Blautia</taxon>
    </lineage>
</organism>
<evidence type="ECO:0000259" key="14">
    <source>
        <dbReference type="PROSITE" id="PS50928"/>
    </source>
</evidence>
<dbReference type="Pfam" id="PF00528">
    <property type="entry name" value="BPD_transp_1"/>
    <property type="match status" value="1"/>
</dbReference>
<dbReference type="RefSeq" id="WP_021925280.1">
    <property type="nucleotide sequence ID" value="NZ_JACOOT010000009.1"/>
</dbReference>
<accession>A0A8I0AH37</accession>
<evidence type="ECO:0000313" key="15">
    <source>
        <dbReference type="EMBL" id="MBC5650253.1"/>
    </source>
</evidence>
<feature type="transmembrane region" description="Helical" evidence="13">
    <location>
        <begin position="280"/>
        <end position="299"/>
    </location>
</feature>
<dbReference type="AlphaFoldDB" id="A0A8I0AH37"/>
<feature type="transmembrane region" description="Helical" evidence="13">
    <location>
        <begin position="9"/>
        <end position="30"/>
    </location>
</feature>
<dbReference type="SUPFAM" id="SSF161098">
    <property type="entry name" value="MetI-like"/>
    <property type="match status" value="1"/>
</dbReference>
<dbReference type="PANTHER" id="PTHR43163">
    <property type="entry name" value="DIPEPTIDE TRANSPORT SYSTEM PERMEASE PROTEIN DPPB-RELATED"/>
    <property type="match status" value="1"/>
</dbReference>
<keyword evidence="2 13" id="KW-0813">Transport</keyword>
<evidence type="ECO:0000256" key="12">
    <source>
        <dbReference type="ARBA" id="ARBA00044774"/>
    </source>
</evidence>
<evidence type="ECO:0000256" key="7">
    <source>
        <dbReference type="ARBA" id="ARBA00023065"/>
    </source>
</evidence>
<feature type="domain" description="ABC transmembrane type-1" evidence="14">
    <location>
        <begin position="98"/>
        <end position="299"/>
    </location>
</feature>
<dbReference type="InterPro" id="IPR000515">
    <property type="entry name" value="MetI-like"/>
</dbReference>
<dbReference type="Proteomes" id="UP000652847">
    <property type="component" value="Unassembled WGS sequence"/>
</dbReference>
<evidence type="ECO:0000313" key="16">
    <source>
        <dbReference type="Proteomes" id="UP000652847"/>
    </source>
</evidence>
<evidence type="ECO:0000256" key="11">
    <source>
        <dbReference type="ARBA" id="ARBA00038669"/>
    </source>
</evidence>
<keyword evidence="5 13" id="KW-0812">Transmembrane</keyword>
<dbReference type="InterPro" id="IPR050045">
    <property type="entry name" value="Opp2B"/>
</dbReference>
<dbReference type="PROSITE" id="PS50928">
    <property type="entry name" value="ABC_TM1"/>
    <property type="match status" value="1"/>
</dbReference>
<reference evidence="15 16" key="1">
    <citation type="submission" date="2020-08" db="EMBL/GenBank/DDBJ databases">
        <title>Genome public.</title>
        <authorList>
            <person name="Liu C."/>
            <person name="Sun Q."/>
        </authorList>
    </citation>
    <scope>NUCLEOTIDE SEQUENCE [LARGE SCALE GENOMIC DNA]</scope>
    <source>
        <strain evidence="15 16">BX17</strain>
    </source>
</reference>
<keyword evidence="16" id="KW-1185">Reference proteome</keyword>
<evidence type="ECO:0000256" key="10">
    <source>
        <dbReference type="ARBA" id="ARBA00024202"/>
    </source>
</evidence>
<dbReference type="PANTHER" id="PTHR43163:SF6">
    <property type="entry name" value="DIPEPTIDE TRANSPORT SYSTEM PERMEASE PROTEIN DPPB-RELATED"/>
    <property type="match status" value="1"/>
</dbReference>
<keyword evidence="7" id="KW-0406">Ion transport</keyword>
<dbReference type="EMBL" id="JACOOT010000009">
    <property type="protein sequence ID" value="MBC5650253.1"/>
    <property type="molecule type" value="Genomic_DNA"/>
</dbReference>
<comment type="caution">
    <text evidence="15">The sequence shown here is derived from an EMBL/GenBank/DDBJ whole genome shotgun (WGS) entry which is preliminary data.</text>
</comment>
<name>A0A8I0AH37_9FIRM</name>
<feature type="transmembrane region" description="Helical" evidence="13">
    <location>
        <begin position="222"/>
        <end position="246"/>
    </location>
</feature>
<dbReference type="InterPro" id="IPR035906">
    <property type="entry name" value="MetI-like_sf"/>
</dbReference>
<dbReference type="Gene3D" id="1.10.3720.10">
    <property type="entry name" value="MetI-like"/>
    <property type="match status" value="1"/>
</dbReference>
<evidence type="ECO:0000256" key="8">
    <source>
        <dbReference type="ARBA" id="ARBA00023112"/>
    </source>
</evidence>
<feature type="transmembrane region" description="Helical" evidence="13">
    <location>
        <begin position="104"/>
        <end position="126"/>
    </location>
</feature>
<dbReference type="InterPro" id="IPR045621">
    <property type="entry name" value="BPD_transp_1_N"/>
</dbReference>
<keyword evidence="6 13" id="KW-1133">Transmembrane helix</keyword>
<comment type="subunit">
    <text evidence="11">The complex is composed of two ATP-binding proteins (NikD and NikE), two transmembrane proteins (NikB and NikC) and a solute-binding protein (NikA).</text>
</comment>
<evidence type="ECO:0000256" key="1">
    <source>
        <dbReference type="ARBA" id="ARBA00004651"/>
    </source>
</evidence>
<protein>
    <recommendedName>
        <fullName evidence="12">Nickel import system permease protein NikB</fullName>
    </recommendedName>
</protein>
<proteinExistence type="inferred from homology"/>
<dbReference type="NCBIfam" id="NF045470">
    <property type="entry name" value="Opp2B"/>
    <property type="match status" value="1"/>
</dbReference>
<evidence type="ECO:0000256" key="9">
    <source>
        <dbReference type="ARBA" id="ARBA00023136"/>
    </source>
</evidence>
<evidence type="ECO:0000256" key="5">
    <source>
        <dbReference type="ARBA" id="ARBA00022692"/>
    </source>
</evidence>
<sequence>MKKEICKRLVSLVIILFGLSIMTFGLTYILPSNPAEQLAESMGAGHDREVIAKIEEKYGLNKSFGEQYISWLKGALHGDFGMSVKYAQPVSQVLGRKLPNTIKLAVASFILMLLISFPLGILSAVYKDKAADYIIRFMSFLGISLPSFWGGMMLIYLLAVNLHWLPVGGSDSFKSLIMPAITLSLSMSAYYIRRIRAVMVEQMNEEYINGCQARGVGRFRTIFFHVLPNSLLTVVTMLGMSFGGLLGGTMIVETVFSWNGIGSAAVAAISGRDYQLIQGYVMWMGCIYVLVNLLVDISYQWLDPRIRRGAVQHEE</sequence>
<evidence type="ECO:0000256" key="4">
    <source>
        <dbReference type="ARBA" id="ARBA00022596"/>
    </source>
</evidence>
<dbReference type="CDD" id="cd06261">
    <property type="entry name" value="TM_PBP2"/>
    <property type="match status" value="1"/>
</dbReference>
<evidence type="ECO:0000256" key="2">
    <source>
        <dbReference type="ARBA" id="ARBA00022448"/>
    </source>
</evidence>
<comment type="subcellular location">
    <subcellularLocation>
        <location evidence="1 13">Cell membrane</location>
        <topology evidence="1 13">Multi-pass membrane protein</topology>
    </subcellularLocation>
</comment>